<gene>
    <name evidence="3" type="ORF">C7999DRAFT_44876</name>
</gene>
<evidence type="ECO:0000313" key="4">
    <source>
        <dbReference type="Proteomes" id="UP001303647"/>
    </source>
</evidence>
<dbReference type="InterPro" id="IPR051317">
    <property type="entry name" value="Gfo/Idh/MocA_oxidoreduct"/>
</dbReference>
<evidence type="ECO:0000259" key="1">
    <source>
        <dbReference type="Pfam" id="PF01408"/>
    </source>
</evidence>
<feature type="domain" description="Gfo/Idh/MocA-like oxidoreductase N-terminal" evidence="1">
    <location>
        <begin position="5"/>
        <end position="136"/>
    </location>
</feature>
<feature type="domain" description="Gal80p-like C-terminal" evidence="2">
    <location>
        <begin position="143"/>
        <end position="294"/>
    </location>
</feature>
<organism evidence="3 4">
    <name type="scientific">Corynascus novoguineensis</name>
    <dbReference type="NCBI Taxonomy" id="1126955"/>
    <lineage>
        <taxon>Eukaryota</taxon>
        <taxon>Fungi</taxon>
        <taxon>Dikarya</taxon>
        <taxon>Ascomycota</taxon>
        <taxon>Pezizomycotina</taxon>
        <taxon>Sordariomycetes</taxon>
        <taxon>Sordariomycetidae</taxon>
        <taxon>Sordariales</taxon>
        <taxon>Chaetomiaceae</taxon>
        <taxon>Corynascus</taxon>
    </lineage>
</organism>
<evidence type="ECO:0008006" key="5">
    <source>
        <dbReference type="Google" id="ProtNLM"/>
    </source>
</evidence>
<dbReference type="Pfam" id="PF22685">
    <property type="entry name" value="Gal80p_C-like"/>
    <property type="match status" value="1"/>
</dbReference>
<dbReference type="SUPFAM" id="SSF55347">
    <property type="entry name" value="Glyceraldehyde-3-phosphate dehydrogenase-like, C-terminal domain"/>
    <property type="match status" value="1"/>
</dbReference>
<evidence type="ECO:0000259" key="2">
    <source>
        <dbReference type="Pfam" id="PF22685"/>
    </source>
</evidence>
<dbReference type="InterPro" id="IPR000683">
    <property type="entry name" value="Gfo/Idh/MocA-like_OxRdtase_N"/>
</dbReference>
<dbReference type="PANTHER" id="PTHR43708:SF1">
    <property type="entry name" value="GALACTOSE_LACTOSE METABOLISM REGULATORY PROTEIN GAL80"/>
    <property type="match status" value="1"/>
</dbReference>
<dbReference type="AlphaFoldDB" id="A0AAN7HIL1"/>
<name>A0AAN7HIL1_9PEZI</name>
<dbReference type="GO" id="GO:0000166">
    <property type="term" value="F:nucleotide binding"/>
    <property type="evidence" value="ECO:0007669"/>
    <property type="project" value="InterPro"/>
</dbReference>
<reference evidence="3" key="2">
    <citation type="submission" date="2023-05" db="EMBL/GenBank/DDBJ databases">
        <authorList>
            <consortium name="Lawrence Berkeley National Laboratory"/>
            <person name="Steindorff A."/>
            <person name="Hensen N."/>
            <person name="Bonometti L."/>
            <person name="Westerberg I."/>
            <person name="Brannstrom I.O."/>
            <person name="Guillou S."/>
            <person name="Cros-Aarteil S."/>
            <person name="Calhoun S."/>
            <person name="Haridas S."/>
            <person name="Kuo A."/>
            <person name="Mondo S."/>
            <person name="Pangilinan J."/>
            <person name="Riley R."/>
            <person name="Labutti K."/>
            <person name="Andreopoulos B."/>
            <person name="Lipzen A."/>
            <person name="Chen C."/>
            <person name="Yanf M."/>
            <person name="Daum C."/>
            <person name="Ng V."/>
            <person name="Clum A."/>
            <person name="Ohm R."/>
            <person name="Martin F."/>
            <person name="Silar P."/>
            <person name="Natvig D."/>
            <person name="Lalanne C."/>
            <person name="Gautier V."/>
            <person name="Ament-Velasquez S.L."/>
            <person name="Kruys A."/>
            <person name="Hutchinson M.I."/>
            <person name="Powell A.J."/>
            <person name="Barry K."/>
            <person name="Miller A.N."/>
            <person name="Grigoriev I.V."/>
            <person name="Debuchy R."/>
            <person name="Gladieux P."/>
            <person name="Thoren M.H."/>
            <person name="Johannesson H."/>
        </authorList>
    </citation>
    <scope>NUCLEOTIDE SEQUENCE</scope>
    <source>
        <strain evidence="3">CBS 359.72</strain>
    </source>
</reference>
<evidence type="ECO:0000313" key="3">
    <source>
        <dbReference type="EMBL" id="KAK4243288.1"/>
    </source>
</evidence>
<dbReference type="Pfam" id="PF01408">
    <property type="entry name" value="GFO_IDH_MocA"/>
    <property type="match status" value="1"/>
</dbReference>
<protein>
    <recommendedName>
        <fullName evidence="5">Oxidoreductase</fullName>
    </recommendedName>
</protein>
<reference evidence="3" key="1">
    <citation type="journal article" date="2023" name="Mol. Phylogenet. Evol.">
        <title>Genome-scale phylogeny and comparative genomics of the fungal order Sordariales.</title>
        <authorList>
            <person name="Hensen N."/>
            <person name="Bonometti L."/>
            <person name="Westerberg I."/>
            <person name="Brannstrom I.O."/>
            <person name="Guillou S."/>
            <person name="Cros-Aarteil S."/>
            <person name="Calhoun S."/>
            <person name="Haridas S."/>
            <person name="Kuo A."/>
            <person name="Mondo S."/>
            <person name="Pangilinan J."/>
            <person name="Riley R."/>
            <person name="LaButti K."/>
            <person name="Andreopoulos B."/>
            <person name="Lipzen A."/>
            <person name="Chen C."/>
            <person name="Yan M."/>
            <person name="Daum C."/>
            <person name="Ng V."/>
            <person name="Clum A."/>
            <person name="Steindorff A."/>
            <person name="Ohm R.A."/>
            <person name="Martin F."/>
            <person name="Silar P."/>
            <person name="Natvig D.O."/>
            <person name="Lalanne C."/>
            <person name="Gautier V."/>
            <person name="Ament-Velasquez S.L."/>
            <person name="Kruys A."/>
            <person name="Hutchinson M.I."/>
            <person name="Powell A.J."/>
            <person name="Barry K."/>
            <person name="Miller A.N."/>
            <person name="Grigoriev I.V."/>
            <person name="Debuchy R."/>
            <person name="Gladieux P."/>
            <person name="Hiltunen Thoren M."/>
            <person name="Johannesson H."/>
        </authorList>
    </citation>
    <scope>NUCLEOTIDE SEQUENCE</scope>
    <source>
        <strain evidence="3">CBS 359.72</strain>
    </source>
</reference>
<dbReference type="Gene3D" id="3.40.50.720">
    <property type="entry name" value="NAD(P)-binding Rossmann-like Domain"/>
    <property type="match status" value="1"/>
</dbReference>
<dbReference type="EMBL" id="MU857838">
    <property type="protein sequence ID" value="KAK4243288.1"/>
    <property type="molecule type" value="Genomic_DNA"/>
</dbReference>
<keyword evidence="4" id="KW-1185">Reference proteome</keyword>
<dbReference type="InterPro" id="IPR036291">
    <property type="entry name" value="NAD(P)-bd_dom_sf"/>
</dbReference>
<proteinExistence type="predicted"/>
<dbReference type="Proteomes" id="UP001303647">
    <property type="component" value="Unassembled WGS sequence"/>
</dbReference>
<dbReference type="PANTHER" id="PTHR43708">
    <property type="entry name" value="CONSERVED EXPRESSED OXIDOREDUCTASE (EUROFUNG)"/>
    <property type="match status" value="1"/>
</dbReference>
<accession>A0AAN7HIL1</accession>
<dbReference type="InterPro" id="IPR055080">
    <property type="entry name" value="Gal80p-like_C"/>
</dbReference>
<sequence>MAPPIRVGIIGLSASAKTAWASRAHLPYLLSPRGREKYQVVALLNSSADAARAAVAAYDLDPNTTRTYGNPAELAADKEIDLVVCVTRVDKHYETVIDSVRAGKDAFVEWPLAQNGRRARELADAAAASGARTVVGLQGVKAPVVAKLREVLESGRIGKVLSSELRVFGGLNDRVSAPEGLAYFAQREVGGNIYTIGFAHVFDMVLAVLGELASAKGDFHLQRPEFKLVDATGKAVGTVPSSVPDLIHLSGKWNESKITQRNATLHYRFRRGQSFPGEPVLSWSIAGEKGEIRIVSPDFTFLQVGHDSIPSFFEVHDHHTNNVEKVEWQWEDWAKELPYTARSIGALYEAFADVKASGAKESYPTFDYAAGRHELLDGLLSEWKA</sequence>
<dbReference type="SUPFAM" id="SSF51735">
    <property type="entry name" value="NAD(P)-binding Rossmann-fold domains"/>
    <property type="match status" value="1"/>
</dbReference>
<comment type="caution">
    <text evidence="3">The sequence shown here is derived from an EMBL/GenBank/DDBJ whole genome shotgun (WGS) entry which is preliminary data.</text>
</comment>
<dbReference type="Gene3D" id="3.30.360.10">
    <property type="entry name" value="Dihydrodipicolinate Reductase, domain 2"/>
    <property type="match status" value="1"/>
</dbReference>